<comment type="caution">
    <text evidence="12">The sequence shown here is derived from an EMBL/GenBank/DDBJ whole genome shotgun (WGS) entry which is preliminary data.</text>
</comment>
<dbReference type="PANTHER" id="PTHR43585:SF2">
    <property type="entry name" value="ATP-GRASP ENZYME FSQD"/>
    <property type="match status" value="1"/>
</dbReference>
<organism evidence="12 13">
    <name type="scientific">Stephanodiscus triporus</name>
    <dbReference type="NCBI Taxonomy" id="2934178"/>
    <lineage>
        <taxon>Eukaryota</taxon>
        <taxon>Sar</taxon>
        <taxon>Stramenopiles</taxon>
        <taxon>Ochrophyta</taxon>
        <taxon>Bacillariophyta</taxon>
        <taxon>Coscinodiscophyceae</taxon>
        <taxon>Thalassiosirophycidae</taxon>
        <taxon>Stephanodiscales</taxon>
        <taxon>Stephanodiscaceae</taxon>
        <taxon>Stephanodiscus</taxon>
    </lineage>
</organism>
<accession>A0ABD3NM80</accession>
<keyword evidence="10" id="KW-0472">Membrane</keyword>
<evidence type="ECO:0000259" key="11">
    <source>
        <dbReference type="PROSITE" id="PS50975"/>
    </source>
</evidence>
<dbReference type="PANTHER" id="PTHR43585">
    <property type="entry name" value="FUMIPYRROLE BIOSYNTHESIS PROTEIN C"/>
    <property type="match status" value="1"/>
</dbReference>
<evidence type="ECO:0000256" key="6">
    <source>
        <dbReference type="ARBA" id="ARBA00022741"/>
    </source>
</evidence>
<comment type="subcellular location">
    <subcellularLocation>
        <location evidence="1">Plastid</location>
        <location evidence="1">Chloroplast</location>
    </subcellularLocation>
</comment>
<dbReference type="GO" id="GO:0030076">
    <property type="term" value="C:light-harvesting complex"/>
    <property type="evidence" value="ECO:0007669"/>
    <property type="project" value="UniProtKB-KW"/>
</dbReference>
<evidence type="ECO:0000256" key="7">
    <source>
        <dbReference type="ARBA" id="ARBA00022840"/>
    </source>
</evidence>
<protein>
    <recommendedName>
        <fullName evidence="11">ATP-grasp domain-containing protein</fullName>
    </recommendedName>
</protein>
<feature type="transmembrane region" description="Helical" evidence="10">
    <location>
        <begin position="762"/>
        <end position="783"/>
    </location>
</feature>
<evidence type="ECO:0000313" key="12">
    <source>
        <dbReference type="EMBL" id="KAL3776854.1"/>
    </source>
</evidence>
<dbReference type="GO" id="GO:0016874">
    <property type="term" value="F:ligase activity"/>
    <property type="evidence" value="ECO:0007669"/>
    <property type="project" value="UniProtKB-KW"/>
</dbReference>
<dbReference type="GO" id="GO:0009507">
    <property type="term" value="C:chloroplast"/>
    <property type="evidence" value="ECO:0007669"/>
    <property type="project" value="UniProtKB-SubCell"/>
</dbReference>
<dbReference type="Gene3D" id="1.10.3460.10">
    <property type="entry name" value="Chlorophyll a/b binding protein domain"/>
    <property type="match status" value="1"/>
</dbReference>
<keyword evidence="3" id="KW-0150">Chloroplast</keyword>
<evidence type="ECO:0000256" key="1">
    <source>
        <dbReference type="ARBA" id="ARBA00004229"/>
    </source>
</evidence>
<keyword evidence="10" id="KW-1133">Transmembrane helix</keyword>
<evidence type="ECO:0000256" key="3">
    <source>
        <dbReference type="ARBA" id="ARBA00022528"/>
    </source>
</evidence>
<evidence type="ECO:0000256" key="4">
    <source>
        <dbReference type="ARBA" id="ARBA00022598"/>
    </source>
</evidence>
<keyword evidence="4" id="KW-0436">Ligase</keyword>
<evidence type="ECO:0000256" key="2">
    <source>
        <dbReference type="ARBA" id="ARBA00005933"/>
    </source>
</evidence>
<dbReference type="SUPFAM" id="SSF56059">
    <property type="entry name" value="Glutathione synthetase ATP-binding domain-like"/>
    <property type="match status" value="1"/>
</dbReference>
<evidence type="ECO:0000256" key="9">
    <source>
        <dbReference type="PROSITE-ProRule" id="PRU00409"/>
    </source>
</evidence>
<proteinExistence type="inferred from homology"/>
<keyword evidence="13" id="KW-1185">Reference proteome</keyword>
<comment type="similarity">
    <text evidence="2">Belongs to the fucoxanthin chlorophyll protein family.</text>
</comment>
<keyword evidence="8" id="KW-0437">Light-harvesting polypeptide</keyword>
<evidence type="ECO:0000256" key="8">
    <source>
        <dbReference type="ARBA" id="ARBA00023243"/>
    </source>
</evidence>
<dbReference type="InterPro" id="IPR020561">
    <property type="entry name" value="PRibGlycinamid_synth_ATP-grasp"/>
</dbReference>
<dbReference type="InterPro" id="IPR022796">
    <property type="entry name" value="Chloroa_b-bind"/>
</dbReference>
<dbReference type="AlphaFoldDB" id="A0ABD3NM80"/>
<sequence>MKIALCTASLTLTAAFAPKANNVDIANMIAMNAEAFSIPSPDKPIFDPLGLYPQDSPERASGLIEPLESSTVQENRDVLDPLRLYQDQSQVASGVTMSASLPFLRRPALLDGTLPGDRGFDPFNFAPDANSLMWQRRAEIKHARLAMLAAAGWPTAELMHGPIARAFDLPTMLASGDRVPSILNDGLSHAAFPAFWIATIALAAAVEMRETVEENSMSKLDPADMGFDPLGFLGGKTRKQKFFLREAELFYGRLGMLAITGFAIQEFFLHSAVVDQMPFELMREMMIIILADTSTTSRINQDGLRGKRVIVDRRITRNPTYSWTMTSITLVPARSLILIVDPYSTGCLVAQEISKRGYPIMAIWTKGFNPEMKTHVPPPAKDLTYLAEIDDVEPWSLDDLIFAVKDAASEQARKAGHSDDYYAIAGCIAGGDAGVDMASMLSERLGVLSNGTQGDFATRRNKKVQQDLVRKAGMRAVRQSCGSTFEEVEEFLKSESFPVVLKPTDSAGTDGVKLCHSMEEAKEHFHHLLTVEAVNGGYNKEVLCQEFLRGKEYVVDHVSRNGVHKTMAVWVYDKRRRNGSQFPSHGEVIMTDDGPCLVEMNCRAHGGDGNWAPLGRALNGGYCQVEATVAAYLDEAEFNGFPGTPPSPLKAHGLEAILVSYSKGRVKSMPGFDVIKKLPSFVCMSPGVKIGSEVKFTVDLITSPGCVLLMNDDNSVLQKDIEFIRYLEDINGLFVYETKGESLARLTTATQHVLGGSGTQQLVLACVVCVVVVVVFCAGSVPAGSA</sequence>
<dbReference type="GO" id="GO:0005524">
    <property type="term" value="F:ATP binding"/>
    <property type="evidence" value="ECO:0007669"/>
    <property type="project" value="UniProtKB-UniRule"/>
</dbReference>
<dbReference type="Pfam" id="PF01071">
    <property type="entry name" value="GARS_A"/>
    <property type="match status" value="1"/>
</dbReference>
<dbReference type="Gene3D" id="3.30.470.20">
    <property type="entry name" value="ATP-grasp fold, B domain"/>
    <property type="match status" value="2"/>
</dbReference>
<reference evidence="12 13" key="1">
    <citation type="submission" date="2024-10" db="EMBL/GenBank/DDBJ databases">
        <title>Updated reference genomes for cyclostephanoid diatoms.</title>
        <authorList>
            <person name="Roberts W.R."/>
            <person name="Alverson A.J."/>
        </authorList>
    </citation>
    <scope>NUCLEOTIDE SEQUENCE [LARGE SCALE GENOMIC DNA]</scope>
    <source>
        <strain evidence="12 13">AJA276-08</strain>
    </source>
</reference>
<dbReference type="Proteomes" id="UP001530315">
    <property type="component" value="Unassembled WGS sequence"/>
</dbReference>
<evidence type="ECO:0000256" key="10">
    <source>
        <dbReference type="SAM" id="Phobius"/>
    </source>
</evidence>
<dbReference type="Pfam" id="PF00504">
    <property type="entry name" value="Chloroa_b-bind"/>
    <property type="match status" value="1"/>
</dbReference>
<dbReference type="SUPFAM" id="SSF103511">
    <property type="entry name" value="Chlorophyll a-b binding protein"/>
    <property type="match status" value="1"/>
</dbReference>
<keyword evidence="7 9" id="KW-0067">ATP-binding</keyword>
<gene>
    <name evidence="12" type="ORF">ACHAW5_009012</name>
</gene>
<evidence type="ECO:0000313" key="13">
    <source>
        <dbReference type="Proteomes" id="UP001530315"/>
    </source>
</evidence>
<dbReference type="EMBL" id="JALLAZ020001329">
    <property type="protein sequence ID" value="KAL3776854.1"/>
    <property type="molecule type" value="Genomic_DNA"/>
</dbReference>
<keyword evidence="5" id="KW-0934">Plastid</keyword>
<feature type="domain" description="ATP-grasp" evidence="11">
    <location>
        <begin position="466"/>
        <end position="670"/>
    </location>
</feature>
<keyword evidence="10" id="KW-0812">Transmembrane</keyword>
<dbReference type="PROSITE" id="PS50975">
    <property type="entry name" value="ATP_GRASP"/>
    <property type="match status" value="1"/>
</dbReference>
<dbReference type="InterPro" id="IPR052032">
    <property type="entry name" value="ATP-dep_AA_Ligase"/>
</dbReference>
<name>A0ABD3NM80_9STRA</name>
<evidence type="ECO:0000256" key="5">
    <source>
        <dbReference type="ARBA" id="ARBA00022640"/>
    </source>
</evidence>
<dbReference type="InterPro" id="IPR011761">
    <property type="entry name" value="ATP-grasp"/>
</dbReference>
<keyword evidence="6 9" id="KW-0547">Nucleotide-binding</keyword>